<dbReference type="PRINTS" id="PR00723">
    <property type="entry name" value="SUBTILISIN"/>
</dbReference>
<dbReference type="GeneID" id="95352596"/>
<feature type="domain" description="Peptidase S8/S53" evidence="14">
    <location>
        <begin position="58"/>
        <end position="322"/>
    </location>
</feature>
<proteinExistence type="inferred from homology"/>
<feature type="compositionally biased region" description="Low complexity" evidence="11">
    <location>
        <begin position="440"/>
        <end position="449"/>
    </location>
</feature>
<evidence type="ECO:0000256" key="12">
    <source>
        <dbReference type="SAM" id="Phobius"/>
    </source>
</evidence>
<feature type="transmembrane region" description="Helical" evidence="12">
    <location>
        <begin position="399"/>
        <end position="420"/>
    </location>
</feature>
<dbReference type="InterPro" id="IPR023827">
    <property type="entry name" value="Peptidase_S8_Asp-AS"/>
</dbReference>
<evidence type="ECO:0000256" key="8">
    <source>
        <dbReference type="ARBA" id="ARBA00022989"/>
    </source>
</evidence>
<feature type="compositionally biased region" description="Low complexity" evidence="11">
    <location>
        <begin position="352"/>
        <end position="373"/>
    </location>
</feature>
<dbReference type="PROSITE" id="PS51892">
    <property type="entry name" value="SUBTILASE"/>
    <property type="match status" value="1"/>
</dbReference>
<dbReference type="InterPro" id="IPR023834">
    <property type="entry name" value="T7SS_pept_S8A_mycosin"/>
</dbReference>
<evidence type="ECO:0000313" key="15">
    <source>
        <dbReference type="EMBL" id="GHH66830.1"/>
    </source>
</evidence>
<dbReference type="PANTHER" id="PTHR43399:SF4">
    <property type="entry name" value="CELL WALL-ASSOCIATED PROTEASE"/>
    <property type="match status" value="1"/>
</dbReference>
<keyword evidence="16" id="KW-1185">Reference proteome</keyword>
<evidence type="ECO:0000256" key="2">
    <source>
        <dbReference type="ARBA" id="ARBA00011073"/>
    </source>
</evidence>
<feature type="active site" description="Charge relay system" evidence="10">
    <location>
        <position position="67"/>
    </location>
</feature>
<dbReference type="GO" id="GO:0005886">
    <property type="term" value="C:plasma membrane"/>
    <property type="evidence" value="ECO:0007669"/>
    <property type="project" value="UniProtKB-SubCell"/>
</dbReference>
<feature type="compositionally biased region" description="Low complexity" evidence="11">
    <location>
        <begin position="458"/>
        <end position="469"/>
    </location>
</feature>
<dbReference type="Gene3D" id="3.40.50.200">
    <property type="entry name" value="Peptidase S8/S53 domain"/>
    <property type="match status" value="1"/>
</dbReference>
<dbReference type="GO" id="GO:0006508">
    <property type="term" value="P:proteolysis"/>
    <property type="evidence" value="ECO:0007669"/>
    <property type="project" value="UniProtKB-KW"/>
</dbReference>
<dbReference type="Pfam" id="PF00082">
    <property type="entry name" value="Peptidase_S8"/>
    <property type="match status" value="1"/>
</dbReference>
<dbReference type="NCBIfam" id="TIGR03921">
    <property type="entry name" value="T7SS_mycosin"/>
    <property type="match status" value="1"/>
</dbReference>
<feature type="active site" description="Charge relay system" evidence="10">
    <location>
        <position position="101"/>
    </location>
</feature>
<dbReference type="Proteomes" id="UP000617734">
    <property type="component" value="Unassembled WGS sequence"/>
</dbReference>
<dbReference type="InterPro" id="IPR022398">
    <property type="entry name" value="Peptidase_S8_His-AS"/>
</dbReference>
<reference evidence="15" key="2">
    <citation type="submission" date="2020-09" db="EMBL/GenBank/DDBJ databases">
        <authorList>
            <person name="Sun Q."/>
            <person name="Ohkuma M."/>
        </authorList>
    </citation>
    <scope>NUCLEOTIDE SEQUENCE</scope>
    <source>
        <strain evidence="15">JCM 4646</strain>
    </source>
</reference>
<evidence type="ECO:0000256" key="6">
    <source>
        <dbReference type="ARBA" id="ARBA00022801"/>
    </source>
</evidence>
<dbReference type="GO" id="GO:0004252">
    <property type="term" value="F:serine-type endopeptidase activity"/>
    <property type="evidence" value="ECO:0007669"/>
    <property type="project" value="UniProtKB-UniRule"/>
</dbReference>
<evidence type="ECO:0000256" key="3">
    <source>
        <dbReference type="ARBA" id="ARBA00022475"/>
    </source>
</evidence>
<keyword evidence="4 10" id="KW-0645">Protease</keyword>
<dbReference type="PROSITE" id="PS00137">
    <property type="entry name" value="SUBTILASE_HIS"/>
    <property type="match status" value="1"/>
</dbReference>
<dbReference type="RefSeq" id="WP_190210566.1">
    <property type="nucleotide sequence ID" value="NZ_BNBO01000008.1"/>
</dbReference>
<dbReference type="PANTHER" id="PTHR43399">
    <property type="entry name" value="SUBTILISIN-RELATED"/>
    <property type="match status" value="1"/>
</dbReference>
<keyword evidence="9 12" id="KW-0472">Membrane</keyword>
<evidence type="ECO:0000256" key="4">
    <source>
        <dbReference type="ARBA" id="ARBA00022670"/>
    </source>
</evidence>
<evidence type="ECO:0000256" key="13">
    <source>
        <dbReference type="SAM" id="SignalP"/>
    </source>
</evidence>
<feature type="chain" id="PRO_5037288792" evidence="13">
    <location>
        <begin position="34"/>
        <end position="504"/>
    </location>
</feature>
<dbReference type="PROSITE" id="PS00136">
    <property type="entry name" value="SUBTILASE_ASP"/>
    <property type="match status" value="1"/>
</dbReference>
<dbReference type="AlphaFoldDB" id="A0A919KPE8"/>
<reference evidence="15" key="1">
    <citation type="journal article" date="2014" name="Int. J. Syst. Evol. Microbiol.">
        <title>Complete genome sequence of Corynebacterium casei LMG S-19264T (=DSM 44701T), isolated from a smear-ripened cheese.</title>
        <authorList>
            <consortium name="US DOE Joint Genome Institute (JGI-PGF)"/>
            <person name="Walter F."/>
            <person name="Albersmeier A."/>
            <person name="Kalinowski J."/>
            <person name="Ruckert C."/>
        </authorList>
    </citation>
    <scope>NUCLEOTIDE SEQUENCE</scope>
    <source>
        <strain evidence="15">JCM 4646</strain>
    </source>
</reference>
<comment type="similarity">
    <text evidence="2 10">Belongs to the peptidase S8 family.</text>
</comment>
<accession>A0A919KPE8</accession>
<comment type="subcellular location">
    <subcellularLocation>
        <location evidence="1">Cell membrane</location>
        <topology evidence="1">Single-pass membrane protein</topology>
    </subcellularLocation>
</comment>
<keyword evidence="5 12" id="KW-0812">Transmembrane</keyword>
<keyword evidence="7 10" id="KW-0720">Serine protease</keyword>
<keyword evidence="3" id="KW-1003">Cell membrane</keyword>
<evidence type="ECO:0000313" key="16">
    <source>
        <dbReference type="Proteomes" id="UP000617734"/>
    </source>
</evidence>
<evidence type="ECO:0000256" key="1">
    <source>
        <dbReference type="ARBA" id="ARBA00004162"/>
    </source>
</evidence>
<feature type="compositionally biased region" description="Pro residues" evidence="11">
    <location>
        <begin position="470"/>
        <end position="504"/>
    </location>
</feature>
<dbReference type="InterPro" id="IPR036852">
    <property type="entry name" value="Peptidase_S8/S53_dom_sf"/>
</dbReference>
<evidence type="ECO:0000259" key="14">
    <source>
        <dbReference type="Pfam" id="PF00082"/>
    </source>
</evidence>
<keyword evidence="6 10" id="KW-0378">Hydrolase</keyword>
<evidence type="ECO:0000256" key="5">
    <source>
        <dbReference type="ARBA" id="ARBA00022692"/>
    </source>
</evidence>
<comment type="caution">
    <text evidence="15">The sequence shown here is derived from an EMBL/GenBank/DDBJ whole genome shotgun (WGS) entry which is preliminary data.</text>
</comment>
<dbReference type="EMBL" id="BNBO01000008">
    <property type="protein sequence ID" value="GHH66830.1"/>
    <property type="molecule type" value="Genomic_DNA"/>
</dbReference>
<evidence type="ECO:0000256" key="11">
    <source>
        <dbReference type="SAM" id="MobiDB-lite"/>
    </source>
</evidence>
<evidence type="ECO:0000256" key="10">
    <source>
        <dbReference type="PROSITE-ProRule" id="PRU01240"/>
    </source>
</evidence>
<evidence type="ECO:0000256" key="7">
    <source>
        <dbReference type="ARBA" id="ARBA00022825"/>
    </source>
</evidence>
<feature type="signal peptide" evidence="13">
    <location>
        <begin position="1"/>
        <end position="33"/>
    </location>
</feature>
<dbReference type="InterPro" id="IPR000209">
    <property type="entry name" value="Peptidase_S8/S53_dom"/>
</dbReference>
<keyword evidence="13" id="KW-0732">Signal</keyword>
<dbReference type="InterPro" id="IPR015500">
    <property type="entry name" value="Peptidase_S8_subtilisin-rel"/>
</dbReference>
<dbReference type="SUPFAM" id="SSF52743">
    <property type="entry name" value="Subtilisin-like"/>
    <property type="match status" value="1"/>
</dbReference>
<sequence length="504" mass="49804">MRRTDAGTRGRRFAAALLAAGTVVGLVATPAAAVDSIRDQQWHLDAMKAPEMWQTTTGAGVTVAVIDSGFKLDHPDLAGQFLPGKDFSGLPGGVGDDKEGHGTGIAGIIAGTGKGLGGKGAFGLAPGVKILPLKIKNSGNSGATVTNSEFLKEIDQAIVYAADQGAKVINISQAGAASGFSDADISGLKAAVAHASSKGSLVIAGAGNSAQDGNPVMYPAALPTIVAAAATDRNGVVTDESERGSQIDLAAPGKDIYRPCTGPSGYCKSHGTSDATAVISASAALLWSVHPDWSANQILRVLINTAGKPQDGSARTDLIGYGTVRPRIALATPGDPGPANVSPLIGQMEGEATPAPSASAPATGQATPAPSASGTPGEGSEPVDLPVTGQAADGGSGNLPLVIGGSAAALAVIAVVVVLLMRRRRAGSTPAAAPQPTPVGAPYGGQLPPQGGPGGPGAPAAPYGQAAPPQYSPPAGPPQYGTQPPPPPQYGPPADPPADNPYAR</sequence>
<feature type="region of interest" description="Disordered" evidence="11">
    <location>
        <begin position="428"/>
        <end position="504"/>
    </location>
</feature>
<dbReference type="InterPro" id="IPR051048">
    <property type="entry name" value="Peptidase_S8/S53_subtilisin"/>
</dbReference>
<name>A0A919KPE8_9ACTN</name>
<protein>
    <submittedName>
        <fullName evidence="15">Type VII secretion-associated serine protease</fullName>
    </submittedName>
</protein>
<keyword evidence="8 12" id="KW-1133">Transmembrane helix</keyword>
<feature type="active site" description="Charge relay system" evidence="10">
    <location>
        <position position="273"/>
    </location>
</feature>
<organism evidence="15 16">
    <name type="scientific">Kitasatospora indigofera</name>
    <dbReference type="NCBI Taxonomy" id="67307"/>
    <lineage>
        <taxon>Bacteria</taxon>
        <taxon>Bacillati</taxon>
        <taxon>Actinomycetota</taxon>
        <taxon>Actinomycetes</taxon>
        <taxon>Kitasatosporales</taxon>
        <taxon>Streptomycetaceae</taxon>
        <taxon>Kitasatospora</taxon>
    </lineage>
</organism>
<gene>
    <name evidence="15" type="ORF">GCM10018781_21220</name>
</gene>
<feature type="region of interest" description="Disordered" evidence="11">
    <location>
        <begin position="329"/>
        <end position="391"/>
    </location>
</feature>
<evidence type="ECO:0000256" key="9">
    <source>
        <dbReference type="ARBA" id="ARBA00023136"/>
    </source>
</evidence>